<dbReference type="InterPro" id="IPR003807">
    <property type="entry name" value="DUF202"/>
</dbReference>
<evidence type="ECO:0000256" key="3">
    <source>
        <dbReference type="ARBA" id="ARBA00022692"/>
    </source>
</evidence>
<protein>
    <submittedName>
        <fullName evidence="8">Membrane protein</fullName>
    </submittedName>
</protein>
<dbReference type="RefSeq" id="WP_166378523.1">
    <property type="nucleotide sequence ID" value="NZ_BAAATT010000007.1"/>
</dbReference>
<dbReference type="AlphaFoldDB" id="A0A8J3LGU1"/>
<evidence type="ECO:0000256" key="1">
    <source>
        <dbReference type="ARBA" id="ARBA00004651"/>
    </source>
</evidence>
<feature type="transmembrane region" description="Helical" evidence="6">
    <location>
        <begin position="47"/>
        <end position="67"/>
    </location>
</feature>
<feature type="transmembrane region" description="Helical" evidence="6">
    <location>
        <begin position="88"/>
        <end position="108"/>
    </location>
</feature>
<dbReference type="GO" id="GO:0005886">
    <property type="term" value="C:plasma membrane"/>
    <property type="evidence" value="ECO:0007669"/>
    <property type="project" value="UniProtKB-SubCell"/>
</dbReference>
<evidence type="ECO:0000256" key="6">
    <source>
        <dbReference type="SAM" id="Phobius"/>
    </source>
</evidence>
<evidence type="ECO:0000256" key="2">
    <source>
        <dbReference type="ARBA" id="ARBA00022475"/>
    </source>
</evidence>
<keyword evidence="9" id="KW-1185">Reference proteome</keyword>
<evidence type="ECO:0000313" key="8">
    <source>
        <dbReference type="EMBL" id="GIG14916.1"/>
    </source>
</evidence>
<feature type="transmembrane region" description="Helical" evidence="6">
    <location>
        <begin position="20"/>
        <end position="41"/>
    </location>
</feature>
<feature type="domain" description="DUF202" evidence="7">
    <location>
        <begin position="11"/>
        <end position="72"/>
    </location>
</feature>
<comment type="subcellular location">
    <subcellularLocation>
        <location evidence="1">Cell membrane</location>
        <topology evidence="1">Multi-pass membrane protein</topology>
    </subcellularLocation>
</comment>
<evidence type="ECO:0000313" key="9">
    <source>
        <dbReference type="Proteomes" id="UP000660339"/>
    </source>
</evidence>
<comment type="caution">
    <text evidence="8">The sequence shown here is derived from an EMBL/GenBank/DDBJ whole genome shotgun (WGS) entry which is preliminary data.</text>
</comment>
<sequence length="111" mass="11408">MSSERLDVDVRFLLANERTLLAWLRTALTMLAGGVALLHLADARPAATASALGIFALGIVTAVIGYVRYRAAGAAIRAGDLPASGRGAMLVTVGVVVFAAAIVAVYLADLN</sequence>
<dbReference type="PANTHER" id="PTHR34187">
    <property type="entry name" value="FGR18P"/>
    <property type="match status" value="1"/>
</dbReference>
<dbReference type="EMBL" id="BONJ01000017">
    <property type="protein sequence ID" value="GIG14916.1"/>
    <property type="molecule type" value="Genomic_DNA"/>
</dbReference>
<keyword evidence="3 6" id="KW-0812">Transmembrane</keyword>
<dbReference type="Proteomes" id="UP000660339">
    <property type="component" value="Unassembled WGS sequence"/>
</dbReference>
<keyword evidence="4 6" id="KW-1133">Transmembrane helix</keyword>
<dbReference type="PANTHER" id="PTHR34187:SF2">
    <property type="entry name" value="DUF202 DOMAIN-CONTAINING PROTEIN"/>
    <property type="match status" value="1"/>
</dbReference>
<dbReference type="InterPro" id="IPR052053">
    <property type="entry name" value="IM_YidH-like"/>
</dbReference>
<organism evidence="8 9">
    <name type="scientific">Catellatospora methionotrophica</name>
    <dbReference type="NCBI Taxonomy" id="121620"/>
    <lineage>
        <taxon>Bacteria</taxon>
        <taxon>Bacillati</taxon>
        <taxon>Actinomycetota</taxon>
        <taxon>Actinomycetes</taxon>
        <taxon>Micromonosporales</taxon>
        <taxon>Micromonosporaceae</taxon>
        <taxon>Catellatospora</taxon>
    </lineage>
</organism>
<evidence type="ECO:0000256" key="5">
    <source>
        <dbReference type="ARBA" id="ARBA00023136"/>
    </source>
</evidence>
<keyword evidence="5 6" id="KW-0472">Membrane</keyword>
<gene>
    <name evidence="8" type="primary">yidH</name>
    <name evidence="8" type="ORF">Cme02nite_32480</name>
</gene>
<keyword evidence="2" id="KW-1003">Cell membrane</keyword>
<evidence type="ECO:0000259" key="7">
    <source>
        <dbReference type="Pfam" id="PF02656"/>
    </source>
</evidence>
<dbReference type="Pfam" id="PF02656">
    <property type="entry name" value="DUF202"/>
    <property type="match status" value="1"/>
</dbReference>
<accession>A0A8J3LGU1</accession>
<name>A0A8J3LGU1_9ACTN</name>
<proteinExistence type="predicted"/>
<evidence type="ECO:0000256" key="4">
    <source>
        <dbReference type="ARBA" id="ARBA00022989"/>
    </source>
</evidence>
<reference evidence="8" key="1">
    <citation type="submission" date="2021-01" db="EMBL/GenBank/DDBJ databases">
        <title>Whole genome shotgun sequence of Catellatospora methionotrophica NBRC 14553.</title>
        <authorList>
            <person name="Komaki H."/>
            <person name="Tamura T."/>
        </authorList>
    </citation>
    <scope>NUCLEOTIDE SEQUENCE</scope>
    <source>
        <strain evidence="8">NBRC 14553</strain>
    </source>
</reference>